<dbReference type="RefSeq" id="WP_115631181.1">
    <property type="nucleotide sequence ID" value="NZ_JANKIR010000006.1"/>
</dbReference>
<dbReference type="Proteomes" id="UP000254161">
    <property type="component" value="Unassembled WGS sequence"/>
</dbReference>
<comment type="function">
    <text evidence="6">Methylates ribosomal protein L11.</text>
</comment>
<dbReference type="InterPro" id="IPR050078">
    <property type="entry name" value="Ribosomal_L11_MeTrfase_PrmA"/>
</dbReference>
<dbReference type="EMBL" id="UFUZ01000001">
    <property type="protein sequence ID" value="SUX26311.1"/>
    <property type="molecule type" value="Genomic_DNA"/>
</dbReference>
<evidence type="ECO:0000313" key="7">
    <source>
        <dbReference type="EMBL" id="SUX26311.1"/>
    </source>
</evidence>
<name>A0A381EH36_CAMUP</name>
<feature type="binding site" evidence="6">
    <location>
        <position position="131"/>
    </location>
    <ligand>
        <name>S-adenosyl-L-methionine</name>
        <dbReference type="ChEBI" id="CHEBI:59789"/>
    </ligand>
</feature>
<dbReference type="Gene3D" id="3.40.50.150">
    <property type="entry name" value="Vaccinia Virus protein VP39"/>
    <property type="match status" value="1"/>
</dbReference>
<dbReference type="CDD" id="cd02440">
    <property type="entry name" value="AdoMet_MTases"/>
    <property type="match status" value="1"/>
</dbReference>
<evidence type="ECO:0000256" key="1">
    <source>
        <dbReference type="ARBA" id="ARBA00009741"/>
    </source>
</evidence>
<protein>
    <recommendedName>
        <fullName evidence="6">Ribosomal protein L11 methyltransferase</fullName>
        <shortName evidence="6">L11 Mtase</shortName>
        <ecNumber evidence="6">2.1.1.-</ecNumber>
    </recommendedName>
</protein>
<dbReference type="GO" id="GO:0016279">
    <property type="term" value="F:protein-lysine N-methyltransferase activity"/>
    <property type="evidence" value="ECO:0007669"/>
    <property type="project" value="RHEA"/>
</dbReference>
<accession>A0A381EH36</accession>
<comment type="catalytic activity">
    <reaction evidence="6">
        <text>L-lysyl-[protein] + 3 S-adenosyl-L-methionine = N(6),N(6),N(6)-trimethyl-L-lysyl-[protein] + 3 S-adenosyl-L-homocysteine + 3 H(+)</text>
        <dbReference type="Rhea" id="RHEA:54192"/>
        <dbReference type="Rhea" id="RHEA-COMP:9752"/>
        <dbReference type="Rhea" id="RHEA-COMP:13826"/>
        <dbReference type="ChEBI" id="CHEBI:15378"/>
        <dbReference type="ChEBI" id="CHEBI:29969"/>
        <dbReference type="ChEBI" id="CHEBI:57856"/>
        <dbReference type="ChEBI" id="CHEBI:59789"/>
        <dbReference type="ChEBI" id="CHEBI:61961"/>
    </reaction>
</comment>
<evidence type="ECO:0000256" key="6">
    <source>
        <dbReference type="HAMAP-Rule" id="MF_00735"/>
    </source>
</evidence>
<dbReference type="NCBIfam" id="NF001786">
    <property type="entry name" value="PRK00517.2-4"/>
    <property type="match status" value="1"/>
</dbReference>
<dbReference type="HAMAP" id="MF_00735">
    <property type="entry name" value="Methyltr_PrmA"/>
    <property type="match status" value="1"/>
</dbReference>
<feature type="binding site" evidence="6">
    <location>
        <position position="152"/>
    </location>
    <ligand>
        <name>S-adenosyl-L-methionine</name>
        <dbReference type="ChEBI" id="CHEBI:59789"/>
    </ligand>
</feature>
<dbReference type="InterPro" id="IPR029063">
    <property type="entry name" value="SAM-dependent_MTases_sf"/>
</dbReference>
<dbReference type="GO" id="GO:0005840">
    <property type="term" value="C:ribosome"/>
    <property type="evidence" value="ECO:0007669"/>
    <property type="project" value="UniProtKB-KW"/>
</dbReference>
<dbReference type="InterPro" id="IPR004498">
    <property type="entry name" value="Ribosomal_PrmA_MeTrfase"/>
</dbReference>
<dbReference type="GO" id="GO:0032259">
    <property type="term" value="P:methylation"/>
    <property type="evidence" value="ECO:0007669"/>
    <property type="project" value="UniProtKB-KW"/>
</dbReference>
<dbReference type="Pfam" id="PF06325">
    <property type="entry name" value="PrmA"/>
    <property type="match status" value="1"/>
</dbReference>
<evidence type="ECO:0000313" key="8">
    <source>
        <dbReference type="Proteomes" id="UP000254161"/>
    </source>
</evidence>
<keyword evidence="7" id="KW-0689">Ribosomal protein</keyword>
<dbReference type="PIRSF" id="PIRSF000401">
    <property type="entry name" value="RPL11_MTase"/>
    <property type="match status" value="1"/>
</dbReference>
<gene>
    <name evidence="6 7" type="primary">prmA</name>
    <name evidence="7" type="ORF">NCTC12264_00533</name>
</gene>
<comment type="subcellular location">
    <subcellularLocation>
        <location evidence="6">Cytoplasm</location>
    </subcellularLocation>
</comment>
<evidence type="ECO:0000256" key="4">
    <source>
        <dbReference type="ARBA" id="ARBA00022679"/>
    </source>
</evidence>
<evidence type="ECO:0000256" key="2">
    <source>
        <dbReference type="ARBA" id="ARBA00022490"/>
    </source>
</evidence>
<keyword evidence="2 6" id="KW-0963">Cytoplasm</keyword>
<dbReference type="SUPFAM" id="SSF53335">
    <property type="entry name" value="S-adenosyl-L-methionine-dependent methyltransferases"/>
    <property type="match status" value="1"/>
</dbReference>
<keyword evidence="7" id="KW-0687">Ribonucleoprotein</keyword>
<feature type="binding site" evidence="6">
    <location>
        <position position="214"/>
    </location>
    <ligand>
        <name>S-adenosyl-L-methionine</name>
        <dbReference type="ChEBI" id="CHEBI:59789"/>
    </ligand>
</feature>
<dbReference type="AlphaFoldDB" id="A0A381EH36"/>
<comment type="similarity">
    <text evidence="1 6">Belongs to the methyltransferase superfamily. PrmA family.</text>
</comment>
<sequence>MEKFYYELFFKIDEPYKDLVLDFVFDLGVEAVEEKDKGLYIRSSEELDEIAWALELFCEKLSHLKNHSLNFDFTLEKRENKNWIEEYKKGIEPILIDQIYIHTTWQKAKKGFLNIQINPALAFGSGHHESTHSCIELLQKFAKKDMKALDLGCGSGILAIILAKFGLRVDICDTDELALKSALNNAKLNNVSFCNAWQGSLDKAKEKYDFIVANIIADVILILEKDMKNCLEENAILILSGILDKYEARIKDKFKDLSLICELRKNEWLSLVYKKEKNERK</sequence>
<feature type="binding site" evidence="6">
    <location>
        <position position="173"/>
    </location>
    <ligand>
        <name>S-adenosyl-L-methionine</name>
        <dbReference type="ChEBI" id="CHEBI:59789"/>
    </ligand>
</feature>
<evidence type="ECO:0000256" key="3">
    <source>
        <dbReference type="ARBA" id="ARBA00022603"/>
    </source>
</evidence>
<evidence type="ECO:0000256" key="5">
    <source>
        <dbReference type="ARBA" id="ARBA00022691"/>
    </source>
</evidence>
<proteinExistence type="inferred from homology"/>
<keyword evidence="5 6" id="KW-0949">S-adenosyl-L-methionine</keyword>
<keyword evidence="3 6" id="KW-0489">Methyltransferase</keyword>
<keyword evidence="4 6" id="KW-0808">Transferase</keyword>
<dbReference type="GO" id="GO:0005737">
    <property type="term" value="C:cytoplasm"/>
    <property type="evidence" value="ECO:0007669"/>
    <property type="project" value="UniProtKB-SubCell"/>
</dbReference>
<reference evidence="7 8" key="1">
    <citation type="submission" date="2018-06" db="EMBL/GenBank/DDBJ databases">
        <authorList>
            <consortium name="Pathogen Informatics"/>
            <person name="Doyle S."/>
        </authorList>
    </citation>
    <scope>NUCLEOTIDE SEQUENCE [LARGE SCALE GENOMIC DNA]</scope>
    <source>
        <strain evidence="7 8">NCTC12264</strain>
    </source>
</reference>
<dbReference type="PANTHER" id="PTHR43648:SF1">
    <property type="entry name" value="ELECTRON TRANSFER FLAVOPROTEIN BETA SUBUNIT LYSINE METHYLTRANSFERASE"/>
    <property type="match status" value="1"/>
</dbReference>
<dbReference type="EC" id="2.1.1.-" evidence="6"/>
<organism evidence="7 8">
    <name type="scientific">Campylobacter upsaliensis</name>
    <dbReference type="NCBI Taxonomy" id="28080"/>
    <lineage>
        <taxon>Bacteria</taxon>
        <taxon>Pseudomonadati</taxon>
        <taxon>Campylobacterota</taxon>
        <taxon>Epsilonproteobacteria</taxon>
        <taxon>Campylobacterales</taxon>
        <taxon>Campylobacteraceae</taxon>
        <taxon>Campylobacter</taxon>
    </lineage>
</organism>
<dbReference type="PANTHER" id="PTHR43648">
    <property type="entry name" value="ELECTRON TRANSFER FLAVOPROTEIN BETA SUBUNIT LYSINE METHYLTRANSFERASE"/>
    <property type="match status" value="1"/>
</dbReference>